<dbReference type="PANTHER" id="PTHR23310:SF62">
    <property type="entry name" value="ACYL-COA BINDING PROTEIN 1, ISOFORM A"/>
    <property type="match status" value="1"/>
</dbReference>
<proteinExistence type="inferred from homology"/>
<keyword evidence="5" id="KW-1185">Reference proteome</keyword>
<dbReference type="Gene3D" id="1.20.80.10">
    <property type="match status" value="1"/>
</dbReference>
<dbReference type="InterPro" id="IPR014352">
    <property type="entry name" value="FERM/acyl-CoA-bd_prot_sf"/>
</dbReference>
<dbReference type="PANTHER" id="PTHR23310">
    <property type="entry name" value="ACYL-COA-BINDING PROTEIN, ACBP"/>
    <property type="match status" value="1"/>
</dbReference>
<name>A0A1W5CSB9_9LECA</name>
<evidence type="ECO:0000256" key="1">
    <source>
        <dbReference type="ARBA" id="ARBA00005567"/>
    </source>
</evidence>
<evidence type="ECO:0000313" key="5">
    <source>
        <dbReference type="Proteomes" id="UP000192927"/>
    </source>
</evidence>
<evidence type="ECO:0000256" key="2">
    <source>
        <dbReference type="ARBA" id="ARBA00023121"/>
    </source>
</evidence>
<organism evidence="4 5">
    <name type="scientific">Lasallia pustulata</name>
    <dbReference type="NCBI Taxonomy" id="136370"/>
    <lineage>
        <taxon>Eukaryota</taxon>
        <taxon>Fungi</taxon>
        <taxon>Dikarya</taxon>
        <taxon>Ascomycota</taxon>
        <taxon>Pezizomycotina</taxon>
        <taxon>Lecanoromycetes</taxon>
        <taxon>OSLEUM clade</taxon>
        <taxon>Umbilicariomycetidae</taxon>
        <taxon>Umbilicariales</taxon>
        <taxon>Umbilicariaceae</taxon>
        <taxon>Lasallia</taxon>
    </lineage>
</organism>
<reference evidence="5" key="1">
    <citation type="submission" date="2017-03" db="EMBL/GenBank/DDBJ databases">
        <authorList>
            <person name="Sharma R."/>
            <person name="Thines M."/>
        </authorList>
    </citation>
    <scope>NUCLEOTIDE SEQUENCE [LARGE SCALE GENOMIC DNA]</scope>
</reference>
<keyword evidence="2" id="KW-0446">Lipid-binding</keyword>
<sequence>MPEVAQTPAFKKAIEDSRKLKSMPTNDELLELYALFKQGSGHKIEEAEAPGMFDLKGKAKLKAWKKVADEKTTPDKAQKDYVALVEQLKNRLGTQ</sequence>
<dbReference type="PROSITE" id="PS51228">
    <property type="entry name" value="ACB_2"/>
    <property type="match status" value="1"/>
</dbReference>
<feature type="domain" description="ACB" evidence="3">
    <location>
        <begin position="6"/>
        <end position="94"/>
    </location>
</feature>
<comment type="similarity">
    <text evidence="1">Belongs to the ACBP family.</text>
</comment>
<dbReference type="InterPro" id="IPR000582">
    <property type="entry name" value="Acyl-CoA-binding_protein"/>
</dbReference>
<accession>A0A1W5CSB9</accession>
<dbReference type="Pfam" id="PF00887">
    <property type="entry name" value="ACBP"/>
    <property type="match status" value="1"/>
</dbReference>
<dbReference type="Proteomes" id="UP000192927">
    <property type="component" value="Unassembled WGS sequence"/>
</dbReference>
<protein>
    <submittedName>
        <fullName evidence="4">Acyl binding protein</fullName>
    </submittedName>
</protein>
<evidence type="ECO:0000313" key="4">
    <source>
        <dbReference type="EMBL" id="SLM33680.1"/>
    </source>
</evidence>
<dbReference type="EMBL" id="FWEW01000088">
    <property type="protein sequence ID" value="SLM33680.1"/>
    <property type="molecule type" value="Genomic_DNA"/>
</dbReference>
<dbReference type="AlphaFoldDB" id="A0A1W5CSB9"/>
<dbReference type="InterPro" id="IPR035984">
    <property type="entry name" value="Acyl-CoA-binding_sf"/>
</dbReference>
<dbReference type="GO" id="GO:0006631">
    <property type="term" value="P:fatty acid metabolic process"/>
    <property type="evidence" value="ECO:0007669"/>
    <property type="project" value="TreeGrafter"/>
</dbReference>
<evidence type="ECO:0000259" key="3">
    <source>
        <dbReference type="PROSITE" id="PS51228"/>
    </source>
</evidence>
<dbReference type="GO" id="GO:0000062">
    <property type="term" value="F:fatty-acyl-CoA binding"/>
    <property type="evidence" value="ECO:0007669"/>
    <property type="project" value="InterPro"/>
</dbReference>
<dbReference type="PRINTS" id="PR00689">
    <property type="entry name" value="ACOABINDINGP"/>
</dbReference>
<dbReference type="SUPFAM" id="SSF47027">
    <property type="entry name" value="Acyl-CoA binding protein"/>
    <property type="match status" value="1"/>
</dbReference>